<comment type="caution">
    <text evidence="13">The sequence shown here is derived from an EMBL/GenBank/DDBJ whole genome shotgun (WGS) entry which is preliminary data.</text>
</comment>
<evidence type="ECO:0000256" key="9">
    <source>
        <dbReference type="ARBA" id="ARBA00023239"/>
    </source>
</evidence>
<dbReference type="AlphaFoldDB" id="A0AAD2K809"/>
<dbReference type="GO" id="GO:0005634">
    <property type="term" value="C:nucleus"/>
    <property type="evidence" value="ECO:0007669"/>
    <property type="project" value="TreeGrafter"/>
</dbReference>
<reference evidence="13" key="1">
    <citation type="submission" date="2023-11" db="EMBL/GenBank/DDBJ databases">
        <authorList>
            <person name="De Vega J J."/>
            <person name="De Vega J J."/>
        </authorList>
    </citation>
    <scope>NUCLEOTIDE SEQUENCE</scope>
</reference>
<dbReference type="PROSITE" id="PS50011">
    <property type="entry name" value="PROTEIN_KINASE_DOM"/>
    <property type="match status" value="1"/>
</dbReference>
<dbReference type="Pfam" id="PF02776">
    <property type="entry name" value="TPP_enzyme_N"/>
    <property type="match status" value="1"/>
</dbReference>
<dbReference type="EMBL" id="CAVNYO010000478">
    <property type="protein sequence ID" value="CAK5284262.1"/>
    <property type="molecule type" value="Genomic_DNA"/>
</dbReference>
<dbReference type="InterPro" id="IPR047213">
    <property type="entry name" value="TPP_PYR_PDC_IPDC-like"/>
</dbReference>
<comment type="subcellular location">
    <subcellularLocation>
        <location evidence="2">Mitochondrion</location>
    </subcellularLocation>
</comment>
<dbReference type="CDD" id="cd07038">
    <property type="entry name" value="TPP_PYR_PDC_IPDC_like"/>
    <property type="match status" value="1"/>
</dbReference>
<evidence type="ECO:0000259" key="12">
    <source>
        <dbReference type="PROSITE" id="PS50011"/>
    </source>
</evidence>
<dbReference type="FunFam" id="3.40.50.970:FF:000019">
    <property type="entry name" value="Pyruvate decarboxylase isozyme"/>
    <property type="match status" value="1"/>
</dbReference>
<organism evidence="13 14">
    <name type="scientific">Mycena citricolor</name>
    <dbReference type="NCBI Taxonomy" id="2018698"/>
    <lineage>
        <taxon>Eukaryota</taxon>
        <taxon>Fungi</taxon>
        <taxon>Dikarya</taxon>
        <taxon>Basidiomycota</taxon>
        <taxon>Agaricomycotina</taxon>
        <taxon>Agaricomycetes</taxon>
        <taxon>Agaricomycetidae</taxon>
        <taxon>Agaricales</taxon>
        <taxon>Marasmiineae</taxon>
        <taxon>Mycenaceae</taxon>
        <taxon>Mycena</taxon>
    </lineage>
</organism>
<sequence length="1106" mass="122843">MPSDIPRYIGNYHLGESLGSGYSGSIFKARQVHTGEVVALKVQNVNHECPTNRYERGFYPSLQGGVGMPTLWGSGVEGQWDWLAIDLLGPSLDNLYRRSGKDTMDLSSVCTIAVQLIARLEFMHSRGILHRDIQLGNCVIGLPPYDHIIYMIDFGFSKRYIDQHTNRHIPDSRAKRDFIGNYWFSSVGVHCRGRVPSRRDDLEAAALMLIHLLTPRGLPWTRNGVPKTDEAHERLKKEKKAARPEDLCAGLPEEFEEFLFYCRRLHFQECPDYDNWKERFRELAQTEGFPESDDFIWPPVVQPKPFSKATARRSMAPDPQDVERILHDLVKMNMDDATRAGSSQSMEVIDITSDSEHEIQTIPPPHLTPKAHKLNKITRKLANAVDNATLSGLVLEFITILQSNSSRTLTREASSFLDALYKQLADPSVFEARAPLRTSRQSSNKSSQTEKEPAHVKLGVVARLKREVGSAPNNKTLAAMIQDFGQVTNNSAGRTISKAVTGLRTKALTPHMSSNASVSSLQAEVNRLRLELESHQTKAGTEPITVGNYLLARLAQLSVTKLFGVPGDFNLGFLDMVEDHPTIDWVGNCNELNAAYAADGYARVKEHSVGALLTTFGVGELSAINGIAGAFSEMVPVVHIAGVPSVDQQKSKPLLHHTLGDGRFDAYFKASEQFTISQANLIDKDTAAAEIDRVLTDCITLARPVYIALPTNIAFTKISSERLKIPLSRLPPPNAPDVEAFVLHEIAKLVKEAEDDVVFLIDACAIRHDLRKETNELIVKTGYPVYSAPMGKTAVPENYERYGGIYVGSISHPEIKEKVESAKLILSIGGLRSDFNTGNFTYSIPASKTIEFHSDHTKVQHAAFPGIGMKELLPLVTARLEPAVKKMPVPPFVAFVQEEANDVISQAWFWPRMSKFFRPKDIIVAETGTSSFGVLDIPLPQDSIFVSQILWGSIGWTVGSTLGAAFAARDLKLGRTILFVGDGSLQLTVQELSSMIRHDLQKLTIFVLNNSGYTIERYLHGKERKYNDIANWEWTSLLKVLGDPKGEKTESFTTRTKEELGTLLETESFAQSNKIQLVEVMMPRLDAPRALEQQAELSGKTNSYAA</sequence>
<dbReference type="CDD" id="cd14016">
    <property type="entry name" value="STKc_CK1"/>
    <property type="match status" value="1"/>
</dbReference>
<dbReference type="InterPro" id="IPR029035">
    <property type="entry name" value="DHS-like_NAD/FAD-binding_dom"/>
</dbReference>
<evidence type="ECO:0000256" key="7">
    <source>
        <dbReference type="ARBA" id="ARBA00023052"/>
    </source>
</evidence>
<dbReference type="FunFam" id="3.40.50.970:FF:000024">
    <property type="entry name" value="Pyruvate decarboxylase isozyme"/>
    <property type="match status" value="1"/>
</dbReference>
<feature type="binding site" evidence="10">
    <location>
        <position position="41"/>
    </location>
    <ligand>
        <name>ATP</name>
        <dbReference type="ChEBI" id="CHEBI:30616"/>
    </ligand>
</feature>
<comment type="similarity">
    <text evidence="3">Belongs to the TPP enzyme family.</text>
</comment>
<dbReference type="Proteomes" id="UP001295794">
    <property type="component" value="Unassembled WGS sequence"/>
</dbReference>
<dbReference type="InterPro" id="IPR000719">
    <property type="entry name" value="Prot_kinase_dom"/>
</dbReference>
<name>A0AAD2K809_9AGAR</name>
<accession>A0AAD2K809</accession>
<dbReference type="SUPFAM" id="SSF56112">
    <property type="entry name" value="Protein kinase-like (PK-like)"/>
    <property type="match status" value="1"/>
</dbReference>
<dbReference type="CDD" id="cd02005">
    <property type="entry name" value="TPP_PDC_IPDC"/>
    <property type="match status" value="1"/>
</dbReference>
<evidence type="ECO:0000256" key="8">
    <source>
        <dbReference type="ARBA" id="ARBA00023128"/>
    </source>
</evidence>
<evidence type="ECO:0000256" key="5">
    <source>
        <dbReference type="ARBA" id="ARBA00022793"/>
    </source>
</evidence>
<dbReference type="GO" id="GO:0000287">
    <property type="term" value="F:magnesium ion binding"/>
    <property type="evidence" value="ECO:0007669"/>
    <property type="project" value="InterPro"/>
</dbReference>
<dbReference type="PANTHER" id="PTHR43452">
    <property type="entry name" value="PYRUVATE DECARBOXYLASE"/>
    <property type="match status" value="1"/>
</dbReference>
<comment type="cofactor">
    <cofactor evidence="1">
        <name>thiamine diphosphate</name>
        <dbReference type="ChEBI" id="CHEBI:58937"/>
    </cofactor>
</comment>
<dbReference type="Pfam" id="PF02775">
    <property type="entry name" value="TPP_enzyme_C"/>
    <property type="match status" value="1"/>
</dbReference>
<dbReference type="GO" id="GO:0030976">
    <property type="term" value="F:thiamine pyrophosphate binding"/>
    <property type="evidence" value="ECO:0007669"/>
    <property type="project" value="InterPro"/>
</dbReference>
<feature type="compositionally biased region" description="Polar residues" evidence="11">
    <location>
        <begin position="438"/>
        <end position="447"/>
    </location>
</feature>
<evidence type="ECO:0000313" key="13">
    <source>
        <dbReference type="EMBL" id="CAK5284262.1"/>
    </source>
</evidence>
<dbReference type="Pfam" id="PF00205">
    <property type="entry name" value="TPP_enzyme_M"/>
    <property type="match status" value="1"/>
</dbReference>
<evidence type="ECO:0000256" key="2">
    <source>
        <dbReference type="ARBA" id="ARBA00004173"/>
    </source>
</evidence>
<dbReference type="InterPro" id="IPR017441">
    <property type="entry name" value="Protein_kinase_ATP_BS"/>
</dbReference>
<feature type="domain" description="Protein kinase" evidence="12">
    <location>
        <begin position="12"/>
        <end position="296"/>
    </location>
</feature>
<keyword evidence="10" id="KW-0067">ATP-binding</keyword>
<keyword evidence="6" id="KW-0460">Magnesium</keyword>
<dbReference type="InterPro" id="IPR011009">
    <property type="entry name" value="Kinase-like_dom_sf"/>
</dbReference>
<dbReference type="Pfam" id="PF00069">
    <property type="entry name" value="Pkinase"/>
    <property type="match status" value="1"/>
</dbReference>
<evidence type="ECO:0000256" key="10">
    <source>
        <dbReference type="PROSITE-ProRule" id="PRU10141"/>
    </source>
</evidence>
<dbReference type="SUPFAM" id="SSF52467">
    <property type="entry name" value="DHS-like NAD/FAD-binding domain"/>
    <property type="match status" value="1"/>
</dbReference>
<feature type="region of interest" description="Disordered" evidence="11">
    <location>
        <begin position="432"/>
        <end position="454"/>
    </location>
</feature>
<dbReference type="Gene3D" id="3.40.50.1220">
    <property type="entry name" value="TPP-binding domain"/>
    <property type="match status" value="1"/>
</dbReference>
<dbReference type="GO" id="GO:0004737">
    <property type="term" value="F:pyruvate decarboxylase activity"/>
    <property type="evidence" value="ECO:0007669"/>
    <property type="project" value="TreeGrafter"/>
</dbReference>
<dbReference type="PROSITE" id="PS00107">
    <property type="entry name" value="PROTEIN_KINASE_ATP"/>
    <property type="match status" value="1"/>
</dbReference>
<evidence type="ECO:0000256" key="1">
    <source>
        <dbReference type="ARBA" id="ARBA00001964"/>
    </source>
</evidence>
<dbReference type="InterPro" id="IPR047214">
    <property type="entry name" value="TPP_PDC_IPDC"/>
</dbReference>
<dbReference type="GO" id="GO:0004672">
    <property type="term" value="F:protein kinase activity"/>
    <property type="evidence" value="ECO:0007669"/>
    <property type="project" value="InterPro"/>
</dbReference>
<keyword evidence="7" id="KW-0786">Thiamine pyrophosphate</keyword>
<dbReference type="GO" id="GO:0005739">
    <property type="term" value="C:mitochondrion"/>
    <property type="evidence" value="ECO:0007669"/>
    <property type="project" value="UniProtKB-SubCell"/>
</dbReference>
<dbReference type="GO" id="GO:0000949">
    <property type="term" value="P:aromatic amino acid family catabolic process to alcohol via Ehrlich pathway"/>
    <property type="evidence" value="ECO:0007669"/>
    <property type="project" value="TreeGrafter"/>
</dbReference>
<keyword evidence="9" id="KW-0456">Lyase</keyword>
<dbReference type="InterPro" id="IPR012110">
    <property type="entry name" value="PDC/IPDC-like"/>
</dbReference>
<dbReference type="InterPro" id="IPR029061">
    <property type="entry name" value="THDP-binding"/>
</dbReference>
<evidence type="ECO:0000256" key="4">
    <source>
        <dbReference type="ARBA" id="ARBA00022723"/>
    </source>
</evidence>
<keyword evidence="10" id="KW-0547">Nucleotide-binding</keyword>
<keyword evidence="4" id="KW-0479">Metal-binding</keyword>
<keyword evidence="5" id="KW-0210">Decarboxylase</keyword>
<dbReference type="SMART" id="SM00220">
    <property type="entry name" value="S_TKc"/>
    <property type="match status" value="1"/>
</dbReference>
<keyword evidence="8" id="KW-0496">Mitochondrion</keyword>
<evidence type="ECO:0000256" key="6">
    <source>
        <dbReference type="ARBA" id="ARBA00022842"/>
    </source>
</evidence>
<dbReference type="InterPro" id="IPR012001">
    <property type="entry name" value="Thiamin_PyroP_enz_TPP-bd_dom"/>
</dbReference>
<proteinExistence type="inferred from homology"/>
<dbReference type="InterPro" id="IPR011766">
    <property type="entry name" value="TPP_enzyme_TPP-bd"/>
</dbReference>
<keyword evidence="14" id="KW-1185">Reference proteome</keyword>
<dbReference type="PANTHER" id="PTHR43452:SF30">
    <property type="entry name" value="PYRUVATE DECARBOXYLASE ISOZYME 1-RELATED"/>
    <property type="match status" value="1"/>
</dbReference>
<dbReference type="GO" id="GO:0005829">
    <property type="term" value="C:cytosol"/>
    <property type="evidence" value="ECO:0007669"/>
    <property type="project" value="TreeGrafter"/>
</dbReference>
<gene>
    <name evidence="13" type="ORF">MYCIT1_LOCUS37378</name>
</gene>
<dbReference type="GO" id="GO:0005524">
    <property type="term" value="F:ATP binding"/>
    <property type="evidence" value="ECO:0007669"/>
    <property type="project" value="UniProtKB-UniRule"/>
</dbReference>
<evidence type="ECO:0000313" key="14">
    <source>
        <dbReference type="Proteomes" id="UP001295794"/>
    </source>
</evidence>
<dbReference type="Gene3D" id="1.10.510.10">
    <property type="entry name" value="Transferase(Phosphotransferase) domain 1"/>
    <property type="match status" value="1"/>
</dbReference>
<dbReference type="InterPro" id="IPR012000">
    <property type="entry name" value="Thiamin_PyroP_enz_cen_dom"/>
</dbReference>
<dbReference type="Gene3D" id="3.40.50.970">
    <property type="match status" value="2"/>
</dbReference>
<protein>
    <recommendedName>
        <fullName evidence="12">Protein kinase domain-containing protein</fullName>
    </recommendedName>
</protein>
<evidence type="ECO:0000256" key="11">
    <source>
        <dbReference type="SAM" id="MobiDB-lite"/>
    </source>
</evidence>
<dbReference type="SUPFAM" id="SSF52518">
    <property type="entry name" value="Thiamin diphosphate-binding fold (THDP-binding)"/>
    <property type="match status" value="2"/>
</dbReference>
<evidence type="ECO:0000256" key="3">
    <source>
        <dbReference type="ARBA" id="ARBA00007812"/>
    </source>
</evidence>